<feature type="region of interest" description="Disordered" evidence="1">
    <location>
        <begin position="1"/>
        <end position="26"/>
    </location>
</feature>
<gene>
    <name evidence="2" type="ORF">BECKFM1743A_GA0114220_1000416</name>
    <name evidence="4" type="ORF">BECKFM1743B_GA0114221_100389</name>
    <name evidence="3" type="ORF">BECKFM1743C_GA0114222_100063</name>
</gene>
<protein>
    <submittedName>
        <fullName evidence="2">Uncharacterized protein</fullName>
    </submittedName>
</protein>
<evidence type="ECO:0000313" key="3">
    <source>
        <dbReference type="EMBL" id="VFJ43928.1"/>
    </source>
</evidence>
<accession>A0A450RVE0</accession>
<dbReference type="AlphaFoldDB" id="A0A450RVE0"/>
<evidence type="ECO:0000313" key="2">
    <source>
        <dbReference type="EMBL" id="VFJ43104.1"/>
    </source>
</evidence>
<feature type="compositionally biased region" description="Low complexity" evidence="1">
    <location>
        <begin position="1"/>
        <end position="18"/>
    </location>
</feature>
<dbReference type="EMBL" id="CAADFL010000038">
    <property type="protein sequence ID" value="VFK07346.1"/>
    <property type="molecule type" value="Genomic_DNA"/>
</dbReference>
<dbReference type="EMBL" id="CAADEZ010000004">
    <property type="protein sequence ID" value="VFJ43104.1"/>
    <property type="molecule type" value="Genomic_DNA"/>
</dbReference>
<reference evidence="2" key="1">
    <citation type="submission" date="2019-02" db="EMBL/GenBank/DDBJ databases">
        <authorList>
            <person name="Gruber-Vodicka R. H."/>
            <person name="Seah K. B. B."/>
        </authorList>
    </citation>
    <scope>NUCLEOTIDE SEQUENCE</scope>
    <source>
        <strain evidence="2">BECK_BZ163</strain>
        <strain evidence="4">BECK_BZ164</strain>
        <strain evidence="3">BECK_BZ165</strain>
    </source>
</reference>
<sequence>MTRPGRAMARSGRAMARPDWAGTKKAILSIGRARPLPSRE</sequence>
<dbReference type="EMBL" id="CAADFA010000006">
    <property type="protein sequence ID" value="VFJ43928.1"/>
    <property type="molecule type" value="Genomic_DNA"/>
</dbReference>
<evidence type="ECO:0000313" key="4">
    <source>
        <dbReference type="EMBL" id="VFK07346.1"/>
    </source>
</evidence>
<name>A0A450RVE0_9GAMM</name>
<organism evidence="2">
    <name type="scientific">Candidatus Kentrum sp. FM</name>
    <dbReference type="NCBI Taxonomy" id="2126340"/>
    <lineage>
        <taxon>Bacteria</taxon>
        <taxon>Pseudomonadati</taxon>
        <taxon>Pseudomonadota</taxon>
        <taxon>Gammaproteobacteria</taxon>
        <taxon>Candidatus Kentrum</taxon>
    </lineage>
</organism>
<proteinExistence type="predicted"/>
<evidence type="ECO:0000256" key="1">
    <source>
        <dbReference type="SAM" id="MobiDB-lite"/>
    </source>
</evidence>